<dbReference type="InterPro" id="IPR016181">
    <property type="entry name" value="Acyl_CoA_acyltransferase"/>
</dbReference>
<dbReference type="Proteomes" id="UP001477278">
    <property type="component" value="Unassembled WGS sequence"/>
</dbReference>
<evidence type="ECO:0000313" key="2">
    <source>
        <dbReference type="EMBL" id="MEO3683894.1"/>
    </source>
</evidence>
<protein>
    <submittedName>
        <fullName evidence="2">GNAT family N-acetyltransferase</fullName>
    </submittedName>
</protein>
<keyword evidence="3" id="KW-1185">Reference proteome</keyword>
<gene>
    <name evidence="2" type="ORF">ABHN84_16595</name>
</gene>
<dbReference type="RefSeq" id="WP_347690685.1">
    <property type="nucleotide sequence ID" value="NZ_JBDPZN010000008.1"/>
</dbReference>
<comment type="caution">
    <text evidence="2">The sequence shown here is derived from an EMBL/GenBank/DDBJ whole genome shotgun (WGS) entry which is preliminary data.</text>
</comment>
<reference evidence="2 3" key="1">
    <citation type="submission" date="2024-05" db="EMBL/GenBank/DDBJ databases">
        <title>Genome sequencing of Marine Estuary Bacteria, Shewanella vesiculosa and S. baltica, and Pseudomonas syringae.</title>
        <authorList>
            <person name="Gurung A."/>
            <person name="Maclea K.S."/>
        </authorList>
    </citation>
    <scope>NUCLEOTIDE SEQUENCE [LARGE SCALE GENOMIC DNA]</scope>
    <source>
        <strain evidence="2 3">1A</strain>
    </source>
</reference>
<organism evidence="2 3">
    <name type="scientific">Shewanella vesiculosa</name>
    <dbReference type="NCBI Taxonomy" id="518738"/>
    <lineage>
        <taxon>Bacteria</taxon>
        <taxon>Pseudomonadati</taxon>
        <taxon>Pseudomonadota</taxon>
        <taxon>Gammaproteobacteria</taxon>
        <taxon>Alteromonadales</taxon>
        <taxon>Shewanellaceae</taxon>
        <taxon>Shewanella</taxon>
    </lineage>
</organism>
<dbReference type="SUPFAM" id="SSF55729">
    <property type="entry name" value="Acyl-CoA N-acyltransferases (Nat)"/>
    <property type="match status" value="1"/>
</dbReference>
<dbReference type="InterPro" id="IPR000182">
    <property type="entry name" value="GNAT_dom"/>
</dbReference>
<proteinExistence type="predicted"/>
<accession>A0ABV0FST6</accession>
<name>A0ABV0FST6_9GAMM</name>
<dbReference type="CDD" id="cd04301">
    <property type="entry name" value="NAT_SF"/>
    <property type="match status" value="1"/>
</dbReference>
<dbReference type="Gene3D" id="3.40.630.30">
    <property type="match status" value="1"/>
</dbReference>
<evidence type="ECO:0000259" key="1">
    <source>
        <dbReference type="PROSITE" id="PS51186"/>
    </source>
</evidence>
<evidence type="ECO:0000313" key="3">
    <source>
        <dbReference type="Proteomes" id="UP001477278"/>
    </source>
</evidence>
<dbReference type="PROSITE" id="PS51186">
    <property type="entry name" value="GNAT"/>
    <property type="match status" value="1"/>
</dbReference>
<dbReference type="EMBL" id="JBDPZN010000008">
    <property type="protein sequence ID" value="MEO3683894.1"/>
    <property type="molecule type" value="Genomic_DNA"/>
</dbReference>
<feature type="domain" description="N-acetyltransferase" evidence="1">
    <location>
        <begin position="62"/>
        <end position="224"/>
    </location>
</feature>
<sequence length="226" mass="25682">MYQATWLEKNIIAKQAVAPPSVGAEPIEADSIANKSIASKSIASHPTALEGKAIELAESKLSAIKLCAIKEWSAIKLFYRQHMPYARLAQKEAIAVINHLNSNATDNQDRSDDVNRATFRPRNIIAAIRVKPIGHYQLVNGLLVHPDYRGQHYASQLLQFIAPRLKTKHCFLFAHPWLIGLYQQQHFVAIEPRQISQLPAEITQLYYRYHSEERPLVLMQLNNPEQ</sequence>
<dbReference type="Pfam" id="PF13508">
    <property type="entry name" value="Acetyltransf_7"/>
    <property type="match status" value="1"/>
</dbReference>